<sequence length="165" mass="18792">MLKKLLTGALLLLTAACSTPKQTIRYCPNVVITPAYSRVTRFFGEDVQYKAEIVGFEGYCRYNEKTEQTVAVIAPIFEISRHSDIAGKTVEIPYYANTGYNAEKLLGRQPHSFRTEIAKRGEKVMVTGDEIEVRIPNDQPGYQINLEMALSRKQYQYNQKQGLKF</sequence>
<evidence type="ECO:0000313" key="1">
    <source>
        <dbReference type="EMBL" id="QIM10576.1"/>
    </source>
</evidence>
<dbReference type="PROSITE" id="PS51257">
    <property type="entry name" value="PROKAR_LIPOPROTEIN"/>
    <property type="match status" value="1"/>
</dbReference>
<dbReference type="EMBL" id="MN990731">
    <property type="protein sequence ID" value="QIM10576.1"/>
    <property type="molecule type" value="Genomic_DNA"/>
</dbReference>
<gene>
    <name evidence="1" type="ORF">PlAlph_4680</name>
</gene>
<proteinExistence type="predicted"/>
<dbReference type="AlphaFoldDB" id="A0A6G8F2V9"/>
<accession>A0A6G8F2V9</accession>
<name>A0A6G8F2V9_9PROT</name>
<evidence type="ECO:0008006" key="2">
    <source>
        <dbReference type="Google" id="ProtNLM"/>
    </source>
</evidence>
<organism evidence="1">
    <name type="scientific">uncultured Alphaproteobacteria bacterium</name>
    <dbReference type="NCBI Taxonomy" id="91750"/>
    <lineage>
        <taxon>Bacteria</taxon>
        <taxon>Pseudomonadati</taxon>
        <taxon>Pseudomonadota</taxon>
        <taxon>Alphaproteobacteria</taxon>
        <taxon>environmental samples</taxon>
    </lineage>
</organism>
<protein>
    <recommendedName>
        <fullName evidence="2">Lipoprotein</fullName>
    </recommendedName>
</protein>
<reference evidence="1" key="1">
    <citation type="journal article" date="2020" name="J. ISSAAS">
        <title>Lactobacilli and other gastrointestinal microbiota of Peromyscus leucopus, reservoir host for agents of Lyme disease and other zoonoses in North America.</title>
        <authorList>
            <person name="Milovic A."/>
            <person name="Bassam K."/>
            <person name="Shao H."/>
            <person name="Chatzistamou I."/>
            <person name="Tufts D.M."/>
            <person name="Diuk-Wasser M."/>
            <person name="Barbour A.G."/>
        </authorList>
    </citation>
    <scope>NUCLEOTIDE SEQUENCE</scope>
    <source>
        <strain evidence="1">LL90</strain>
    </source>
</reference>